<dbReference type="InterPro" id="IPR015943">
    <property type="entry name" value="WD40/YVTN_repeat-like_dom_sf"/>
</dbReference>
<feature type="repeat" description="WD" evidence="1">
    <location>
        <begin position="132"/>
        <end position="159"/>
    </location>
</feature>
<dbReference type="PROSITE" id="PS50082">
    <property type="entry name" value="WD_REPEATS_2"/>
    <property type="match status" value="1"/>
</dbReference>
<reference evidence="3" key="2">
    <citation type="submission" date="2020-10" db="UniProtKB">
        <authorList>
            <consortium name="WormBaseParasite"/>
        </authorList>
    </citation>
    <scope>IDENTIFICATION</scope>
</reference>
<dbReference type="AlphaFoldDB" id="A0A7E4VJT2"/>
<keyword evidence="1" id="KW-0853">WD repeat</keyword>
<dbReference type="PANTHER" id="PTHR16038:SF4">
    <property type="entry name" value="WD REPEAT-CONTAINING PROTEIN 74"/>
    <property type="match status" value="1"/>
</dbReference>
<proteinExistence type="predicted"/>
<keyword evidence="2" id="KW-1185">Reference proteome</keyword>
<dbReference type="SMART" id="SM00320">
    <property type="entry name" value="WD40"/>
    <property type="match status" value="5"/>
</dbReference>
<dbReference type="InterPro" id="IPR001680">
    <property type="entry name" value="WD40_rpt"/>
</dbReference>
<evidence type="ECO:0000313" key="2">
    <source>
        <dbReference type="Proteomes" id="UP000492821"/>
    </source>
</evidence>
<evidence type="ECO:0000313" key="3">
    <source>
        <dbReference type="WBParaSite" id="Pan_g21387.t1"/>
    </source>
</evidence>
<dbReference type="PANTHER" id="PTHR16038">
    <property type="entry name" value="NOP SEVEN ASSOCIATED PROTEIN 1"/>
    <property type="match status" value="1"/>
</dbReference>
<protein>
    <submittedName>
        <fullName evidence="3">WD_REPEATS_REGION domain-containing protein</fullName>
    </submittedName>
</protein>
<accession>A0A7E4VJT2</accession>
<organism evidence="2 3">
    <name type="scientific">Panagrellus redivivus</name>
    <name type="common">Microworm</name>
    <dbReference type="NCBI Taxonomy" id="6233"/>
    <lineage>
        <taxon>Eukaryota</taxon>
        <taxon>Metazoa</taxon>
        <taxon>Ecdysozoa</taxon>
        <taxon>Nematoda</taxon>
        <taxon>Chromadorea</taxon>
        <taxon>Rhabditida</taxon>
        <taxon>Tylenchina</taxon>
        <taxon>Panagrolaimomorpha</taxon>
        <taxon>Panagrolaimoidea</taxon>
        <taxon>Panagrolaimidae</taxon>
        <taxon>Panagrellus</taxon>
    </lineage>
</organism>
<reference evidence="2" key="1">
    <citation type="journal article" date="2013" name="Genetics">
        <title>The draft genome and transcriptome of Panagrellus redivivus are shaped by the harsh demands of a free-living lifestyle.</title>
        <authorList>
            <person name="Srinivasan J."/>
            <person name="Dillman A.R."/>
            <person name="Macchietto M.G."/>
            <person name="Heikkinen L."/>
            <person name="Lakso M."/>
            <person name="Fracchia K.M."/>
            <person name="Antoshechkin I."/>
            <person name="Mortazavi A."/>
            <person name="Wong G."/>
            <person name="Sternberg P.W."/>
        </authorList>
    </citation>
    <scope>NUCLEOTIDE SEQUENCE [LARGE SCALE GENOMIC DNA]</scope>
    <source>
        <strain evidence="2">MT8872</strain>
    </source>
</reference>
<dbReference type="Proteomes" id="UP000492821">
    <property type="component" value="Unassembled WGS sequence"/>
</dbReference>
<dbReference type="SUPFAM" id="SSF50978">
    <property type="entry name" value="WD40 repeat-like"/>
    <property type="match status" value="1"/>
</dbReference>
<dbReference type="GO" id="GO:0005730">
    <property type="term" value="C:nucleolus"/>
    <property type="evidence" value="ECO:0007669"/>
    <property type="project" value="InterPro"/>
</dbReference>
<dbReference type="InterPro" id="IPR036322">
    <property type="entry name" value="WD40_repeat_dom_sf"/>
</dbReference>
<dbReference type="InterPro" id="IPR037379">
    <property type="entry name" value="WDR74/Nsa1"/>
</dbReference>
<dbReference type="Gene3D" id="2.130.10.10">
    <property type="entry name" value="YVTN repeat-like/Quinoprotein amine dehydrogenase"/>
    <property type="match status" value="2"/>
</dbReference>
<dbReference type="GO" id="GO:0042273">
    <property type="term" value="P:ribosomal large subunit biogenesis"/>
    <property type="evidence" value="ECO:0007669"/>
    <property type="project" value="InterPro"/>
</dbReference>
<evidence type="ECO:0000256" key="1">
    <source>
        <dbReference type="PROSITE-ProRule" id="PRU00221"/>
    </source>
</evidence>
<name>A0A7E4VJT2_PANRE</name>
<dbReference type="Pfam" id="PF00400">
    <property type="entry name" value="WD40"/>
    <property type="match status" value="1"/>
</dbReference>
<dbReference type="GO" id="GO:0030687">
    <property type="term" value="C:preribosome, large subunit precursor"/>
    <property type="evidence" value="ECO:0007669"/>
    <property type="project" value="TreeGrafter"/>
</dbReference>
<sequence>MADCFVGATTGCFKAVSFKESKITNVNRIAELVPKEDEITAMCFGDAEQTEIVVAQANHKIKLYNTLTDLYTNLFTATAGTGHIKGLAMLESGNIQTVVASGEIRTWSPEGKLLSSEDWSAGEGILSYAKKPNAGIIATGGKNNIVKTWDIETEKQIWHAKNVRNNFLGLPIPIWETGIKFLNENELATVTGTGHVRVYDARTQRRPVRELKYLDSPITAISMCNRPNHIVAGNTTGDVSLFDLRADTAKVYLKLKGFAGSVRSVDAHPTEPWVVSVGIDRHVRLHSLDVKGKPIKKLYAKVRLNCVLLKEKNECAMAKADK</sequence>
<dbReference type="WBParaSite" id="Pan_g21387.t1">
    <property type="protein sequence ID" value="Pan_g21387.t1"/>
    <property type="gene ID" value="Pan_g21387"/>
</dbReference>